<dbReference type="InterPro" id="IPR000873">
    <property type="entry name" value="AMP-dep_synth/lig_dom"/>
</dbReference>
<dbReference type="Pfam" id="PF23562">
    <property type="entry name" value="AMP-binding_C_3"/>
    <property type="match status" value="1"/>
</dbReference>
<dbReference type="Pfam" id="PF00501">
    <property type="entry name" value="AMP-binding"/>
    <property type="match status" value="1"/>
</dbReference>
<reference evidence="5 6" key="1">
    <citation type="submission" date="2019-06" db="EMBL/GenBank/DDBJ databases">
        <title>Persicimonas caeni gen. nov., sp. nov., a predatory bacterium isolated from solar saltern.</title>
        <authorList>
            <person name="Wang S."/>
        </authorList>
    </citation>
    <scope>NUCLEOTIDE SEQUENCE [LARGE SCALE GENOMIC DNA]</scope>
    <source>
        <strain evidence="5 6">YN101</strain>
    </source>
</reference>
<proteinExistence type="predicted"/>
<dbReference type="EMBL" id="CP041186">
    <property type="protein sequence ID" value="QDG54612.1"/>
    <property type="molecule type" value="Genomic_DNA"/>
</dbReference>
<dbReference type="PANTHER" id="PTHR43272:SF33">
    <property type="entry name" value="AMP-BINDING DOMAIN-CONTAINING PROTEIN-RELATED"/>
    <property type="match status" value="1"/>
</dbReference>
<evidence type="ECO:0000256" key="3">
    <source>
        <dbReference type="ARBA" id="ARBA00024484"/>
    </source>
</evidence>
<keyword evidence="5" id="KW-0436">Ligase</keyword>
<gene>
    <name evidence="5" type="ORF">FIV42_28860</name>
</gene>
<keyword evidence="2" id="KW-0067">ATP-binding</keyword>
<protein>
    <submittedName>
        <fullName evidence="5">Long-chain fatty acid--CoA ligase</fullName>
    </submittedName>
</protein>
<dbReference type="GO" id="GO:0016020">
    <property type="term" value="C:membrane"/>
    <property type="evidence" value="ECO:0007669"/>
    <property type="project" value="TreeGrafter"/>
</dbReference>
<dbReference type="AlphaFoldDB" id="A0A4Y6Q251"/>
<dbReference type="Gene3D" id="3.40.50.12780">
    <property type="entry name" value="N-terminal domain of ligase-like"/>
    <property type="match status" value="1"/>
</dbReference>
<keyword evidence="6" id="KW-1185">Reference proteome</keyword>
<organism evidence="5 6">
    <name type="scientific">Persicimonas caeni</name>
    <dbReference type="NCBI Taxonomy" id="2292766"/>
    <lineage>
        <taxon>Bacteria</taxon>
        <taxon>Deltaproteobacteria</taxon>
        <taxon>Bradymonadales</taxon>
        <taxon>Bradymonadaceae</taxon>
        <taxon>Persicimonas</taxon>
    </lineage>
</organism>
<dbReference type="GO" id="GO:0005524">
    <property type="term" value="F:ATP binding"/>
    <property type="evidence" value="ECO:0007669"/>
    <property type="project" value="UniProtKB-KW"/>
</dbReference>
<evidence type="ECO:0000313" key="6">
    <source>
        <dbReference type="Proteomes" id="UP000315995"/>
    </source>
</evidence>
<dbReference type="SUPFAM" id="SSF56801">
    <property type="entry name" value="Acetyl-CoA synthetase-like"/>
    <property type="match status" value="1"/>
</dbReference>
<evidence type="ECO:0000256" key="2">
    <source>
        <dbReference type="ARBA" id="ARBA00022840"/>
    </source>
</evidence>
<dbReference type="GO" id="GO:0004467">
    <property type="term" value="F:long-chain fatty acid-CoA ligase activity"/>
    <property type="evidence" value="ECO:0007669"/>
    <property type="project" value="UniProtKB-EC"/>
</dbReference>
<name>A0A4Y6Q251_PERCE</name>
<dbReference type="Gene3D" id="3.30.300.30">
    <property type="match status" value="1"/>
</dbReference>
<dbReference type="OrthoDB" id="9803968at2"/>
<evidence type="ECO:0000259" key="4">
    <source>
        <dbReference type="Pfam" id="PF00501"/>
    </source>
</evidence>
<accession>A0A4Y6Q251</accession>
<accession>A0A5B8YGS6</accession>
<dbReference type="InterPro" id="IPR045851">
    <property type="entry name" value="AMP-bd_C_sf"/>
</dbReference>
<comment type="catalytic activity">
    <reaction evidence="3">
        <text>a long-chain fatty acid + ATP + CoA = a long-chain fatty acyl-CoA + AMP + diphosphate</text>
        <dbReference type="Rhea" id="RHEA:15421"/>
        <dbReference type="ChEBI" id="CHEBI:30616"/>
        <dbReference type="ChEBI" id="CHEBI:33019"/>
        <dbReference type="ChEBI" id="CHEBI:57287"/>
        <dbReference type="ChEBI" id="CHEBI:57560"/>
        <dbReference type="ChEBI" id="CHEBI:83139"/>
        <dbReference type="ChEBI" id="CHEBI:456215"/>
        <dbReference type="EC" id="6.2.1.3"/>
    </reaction>
    <physiologicalReaction direction="left-to-right" evidence="3">
        <dbReference type="Rhea" id="RHEA:15422"/>
    </physiologicalReaction>
</comment>
<keyword evidence="1" id="KW-0547">Nucleotide-binding</keyword>
<feature type="domain" description="AMP-dependent synthetase/ligase" evidence="4">
    <location>
        <begin position="12"/>
        <end position="445"/>
    </location>
</feature>
<dbReference type="PANTHER" id="PTHR43272">
    <property type="entry name" value="LONG-CHAIN-FATTY-ACID--COA LIGASE"/>
    <property type="match status" value="1"/>
</dbReference>
<evidence type="ECO:0000256" key="1">
    <source>
        <dbReference type="ARBA" id="ARBA00022741"/>
    </source>
</evidence>
<dbReference type="InterPro" id="IPR042099">
    <property type="entry name" value="ANL_N_sf"/>
</dbReference>
<dbReference type="CDD" id="cd05907">
    <property type="entry name" value="VL_LC_FACS_like"/>
    <property type="match status" value="1"/>
</dbReference>
<dbReference type="Proteomes" id="UP000315995">
    <property type="component" value="Chromosome"/>
</dbReference>
<sequence>MKKMTETILELFKRRVNEFGPRAALLHKQNGEWEEQSWKEWWEQTERLAAGLIDLGVEPGDRICVLSDTRIEWVWIDMAVAMTGAVIVPIYPSTLPEQCAHIIRDSQAQVAFVQDPSQLDKLVQMREALSCLRHVVYLDHAAVLANPDWKGRRQVRLEEVIDADDDWIASFDALAAVGRRRVAEDHRYVADRRQGVDAADLATIIYTSGTAGTPKGVEHTHASLAAEVDAIAQLGVLTPDDRQLLFLPLAHIFAKMLFLAAIGTGVQTAFAENLPSVVTNLREVRPTFFAGVPRIFEKIHAQLLSERDRMAGPDSSLFERAMRRGKEFSRLRQQGRALGPLDRLEDKLYRTVVFDRIRELFGGNVRFLFCGGAPLRADLAEFFHAAGILILEGYGLTETAAVSTLNLPDDFRFGSVGKPLPGVDLTIAEDGEVLVRGPMVMRRYHGLEDQTAAAVDAEEGWFHTGDLGRFDRDGFLYITGRKKHLIVTSGGKNVAPEQLETRLNECQFIHQAVICGDDRPFISAMITLDETAETWAIQHGISFETRAELADHPQIREQVAREIAKLNEALPHFETVRRFHILPEPLSAEAGELTPTGKVRRRAVLQKYRDVVDTLYKPAQAPPQKI</sequence>
<evidence type="ECO:0000313" key="5">
    <source>
        <dbReference type="EMBL" id="QDG54612.1"/>
    </source>
</evidence>